<evidence type="ECO:0000313" key="2">
    <source>
        <dbReference type="Proteomes" id="UP000198806"/>
    </source>
</evidence>
<organism evidence="1 2">
    <name type="scientific">Anaerocolumna aminovalerica</name>
    <dbReference type="NCBI Taxonomy" id="1527"/>
    <lineage>
        <taxon>Bacteria</taxon>
        <taxon>Bacillati</taxon>
        <taxon>Bacillota</taxon>
        <taxon>Clostridia</taxon>
        <taxon>Lachnospirales</taxon>
        <taxon>Lachnospiraceae</taxon>
        <taxon>Anaerocolumna</taxon>
    </lineage>
</organism>
<evidence type="ECO:0000313" key="1">
    <source>
        <dbReference type="EMBL" id="SFO34810.1"/>
    </source>
</evidence>
<gene>
    <name evidence="1" type="ORF">SAMN04489757_11943</name>
</gene>
<sequence length="85" mass="9826">MSDLITVSRFTSGTNKKNLIKSFINLSYKQKKEFDYSASVKKYGNYLLIPVTCMDYNDTSYGWRGRCSVTWYVADLDGKILAQFQ</sequence>
<dbReference type="EMBL" id="FOWD01000019">
    <property type="protein sequence ID" value="SFO34810.1"/>
    <property type="molecule type" value="Genomic_DNA"/>
</dbReference>
<protein>
    <submittedName>
        <fullName evidence="1">Uncharacterized protein</fullName>
    </submittedName>
</protein>
<dbReference type="Proteomes" id="UP000198806">
    <property type="component" value="Unassembled WGS sequence"/>
</dbReference>
<name>A0A1I5GFV8_9FIRM</name>
<dbReference type="AlphaFoldDB" id="A0A1I5GFV8"/>
<accession>A0A1I5GFV8</accession>
<reference evidence="1 2" key="1">
    <citation type="submission" date="2016-10" db="EMBL/GenBank/DDBJ databases">
        <authorList>
            <person name="de Groot N.N."/>
        </authorList>
    </citation>
    <scope>NUCLEOTIDE SEQUENCE [LARGE SCALE GENOMIC DNA]</scope>
    <source>
        <strain evidence="1 2">DSM 1283</strain>
    </source>
</reference>
<keyword evidence="2" id="KW-1185">Reference proteome</keyword>
<dbReference type="STRING" id="1527.SAMN04489757_11943"/>
<proteinExistence type="predicted"/>